<keyword evidence="6 8" id="KW-1133">Transmembrane helix</keyword>
<dbReference type="PANTHER" id="PTHR21716">
    <property type="entry name" value="TRANSMEMBRANE PROTEIN"/>
    <property type="match status" value="1"/>
</dbReference>
<feature type="transmembrane region" description="Helical" evidence="8">
    <location>
        <begin position="80"/>
        <end position="101"/>
    </location>
</feature>
<evidence type="ECO:0000313" key="11">
    <source>
        <dbReference type="EMBL" id="CAB4857029.1"/>
    </source>
</evidence>
<evidence type="ECO:0000256" key="4">
    <source>
        <dbReference type="ARBA" id="ARBA00022475"/>
    </source>
</evidence>
<evidence type="ECO:0000256" key="7">
    <source>
        <dbReference type="ARBA" id="ARBA00023136"/>
    </source>
</evidence>
<dbReference type="InterPro" id="IPR002549">
    <property type="entry name" value="AI-2E-like"/>
</dbReference>
<evidence type="ECO:0000256" key="5">
    <source>
        <dbReference type="ARBA" id="ARBA00022692"/>
    </source>
</evidence>
<dbReference type="EMBL" id="CAEZZS010000008">
    <property type="protein sequence ID" value="CAB4770249.1"/>
    <property type="molecule type" value="Genomic_DNA"/>
</dbReference>
<evidence type="ECO:0000256" key="8">
    <source>
        <dbReference type="SAM" id="Phobius"/>
    </source>
</evidence>
<keyword evidence="4" id="KW-1003">Cell membrane</keyword>
<gene>
    <name evidence="9" type="ORF">UFOPK2360_00401</name>
    <name evidence="10" type="ORF">UFOPK2922_00302</name>
    <name evidence="11" type="ORF">UFOPK3306_00211</name>
</gene>
<organism evidence="9">
    <name type="scientific">freshwater metagenome</name>
    <dbReference type="NCBI Taxonomy" id="449393"/>
    <lineage>
        <taxon>unclassified sequences</taxon>
        <taxon>metagenomes</taxon>
        <taxon>ecological metagenomes</taxon>
    </lineage>
</organism>
<reference evidence="9" key="1">
    <citation type="submission" date="2020-05" db="EMBL/GenBank/DDBJ databases">
        <authorList>
            <person name="Chiriac C."/>
            <person name="Salcher M."/>
            <person name="Ghai R."/>
            <person name="Kavagutti S V."/>
        </authorList>
    </citation>
    <scope>NUCLEOTIDE SEQUENCE</scope>
</reference>
<comment type="subcellular location">
    <subcellularLocation>
        <location evidence="1">Cell membrane</location>
        <topology evidence="1">Multi-pass membrane protein</topology>
    </subcellularLocation>
</comment>
<dbReference type="EMBL" id="CAFBLI010000009">
    <property type="protein sequence ID" value="CAB4857029.1"/>
    <property type="molecule type" value="Genomic_DNA"/>
</dbReference>
<dbReference type="GO" id="GO:0005886">
    <property type="term" value="C:plasma membrane"/>
    <property type="evidence" value="ECO:0007669"/>
    <property type="project" value="UniProtKB-SubCell"/>
</dbReference>
<evidence type="ECO:0000256" key="3">
    <source>
        <dbReference type="ARBA" id="ARBA00022448"/>
    </source>
</evidence>
<feature type="transmembrane region" description="Helical" evidence="8">
    <location>
        <begin position="24"/>
        <end position="44"/>
    </location>
</feature>
<keyword evidence="5 8" id="KW-0812">Transmembrane</keyword>
<comment type="similarity">
    <text evidence="2">Belongs to the autoinducer-2 exporter (AI-2E) (TC 2.A.86) family.</text>
</comment>
<feature type="transmembrane region" description="Helical" evidence="8">
    <location>
        <begin position="154"/>
        <end position="187"/>
    </location>
</feature>
<feature type="transmembrane region" description="Helical" evidence="8">
    <location>
        <begin position="247"/>
        <end position="267"/>
    </location>
</feature>
<dbReference type="GO" id="GO:0055085">
    <property type="term" value="P:transmembrane transport"/>
    <property type="evidence" value="ECO:0007669"/>
    <property type="project" value="TreeGrafter"/>
</dbReference>
<keyword evidence="3" id="KW-0813">Transport</keyword>
<dbReference type="PANTHER" id="PTHR21716:SF53">
    <property type="entry name" value="PERMEASE PERM-RELATED"/>
    <property type="match status" value="1"/>
</dbReference>
<evidence type="ECO:0000256" key="2">
    <source>
        <dbReference type="ARBA" id="ARBA00009773"/>
    </source>
</evidence>
<evidence type="ECO:0000313" key="9">
    <source>
        <dbReference type="EMBL" id="CAB4679090.1"/>
    </source>
</evidence>
<evidence type="ECO:0000256" key="1">
    <source>
        <dbReference type="ARBA" id="ARBA00004651"/>
    </source>
</evidence>
<feature type="transmembrane region" description="Helical" evidence="8">
    <location>
        <begin position="318"/>
        <end position="351"/>
    </location>
</feature>
<evidence type="ECO:0000256" key="6">
    <source>
        <dbReference type="ARBA" id="ARBA00022989"/>
    </source>
</evidence>
<accession>A0A6J6MXR5</accession>
<evidence type="ECO:0000313" key="10">
    <source>
        <dbReference type="EMBL" id="CAB4770249.1"/>
    </source>
</evidence>
<dbReference type="AlphaFoldDB" id="A0A6J6MXR5"/>
<proteinExistence type="inferred from homology"/>
<protein>
    <submittedName>
        <fullName evidence="9">Unannotated protein</fullName>
    </submittedName>
</protein>
<sequence length="362" mass="38226">MASKSGADPSFGEPGAPFNQSHPFYFGFIAALGALSAIVLMRALASVSQVFVLLVVAMFLAMGLNPAVEAIRRRGLKRSNAVAVVFACVIGFAILFGYLVIPPIVSQSNQLIASSPELLNNLTKNPTIAHLNEQYGVIDTLQSKLQLWIKDGKFVLTAFGGIVGVGKSVLSGAFSALTIIVLTLYFLTSLPQITKIAYRLAPASRRERIANISDAIIARIGTFVGSQVSISALAAVVMFVVGEILRIPYATSIAMVVFVAALIPLVGHFIAGSIFTIVATAQTPTTGLVAFIIYVLYVQIENYIIAPRIMKRSLSIPGIVTIVSALIGTSLLGLVGGLLAVPVAAAVILILEEVVFPRAEKS</sequence>
<name>A0A6J6MXR5_9ZZZZ</name>
<keyword evidence="7 8" id="KW-0472">Membrane</keyword>
<dbReference type="EMBL" id="CAEZXH010000014">
    <property type="protein sequence ID" value="CAB4679090.1"/>
    <property type="molecule type" value="Genomic_DNA"/>
</dbReference>
<feature type="transmembrane region" description="Helical" evidence="8">
    <location>
        <begin position="274"/>
        <end position="298"/>
    </location>
</feature>
<feature type="transmembrane region" description="Helical" evidence="8">
    <location>
        <begin position="216"/>
        <end position="241"/>
    </location>
</feature>
<dbReference type="Pfam" id="PF01594">
    <property type="entry name" value="AI-2E_transport"/>
    <property type="match status" value="1"/>
</dbReference>
<feature type="transmembrane region" description="Helical" evidence="8">
    <location>
        <begin position="50"/>
        <end position="68"/>
    </location>
</feature>